<proteinExistence type="predicted"/>
<organism evidence="1 2">
    <name type="scientific">Mariniflexile aquimaris</name>
    <dbReference type="NCBI Taxonomy" id="881009"/>
    <lineage>
        <taxon>Bacteria</taxon>
        <taxon>Pseudomonadati</taxon>
        <taxon>Bacteroidota</taxon>
        <taxon>Flavobacteriia</taxon>
        <taxon>Flavobacteriales</taxon>
        <taxon>Flavobacteriaceae</taxon>
        <taxon>Mariniflexile</taxon>
    </lineage>
</organism>
<protein>
    <submittedName>
        <fullName evidence="1">DUF922 domain-containing protein</fullName>
    </submittedName>
</protein>
<dbReference type="EMBL" id="JBHTIB010000012">
    <property type="protein sequence ID" value="MFD0835796.1"/>
    <property type="molecule type" value="Genomic_DNA"/>
</dbReference>
<reference evidence="2" key="1">
    <citation type="journal article" date="2019" name="Int. J. Syst. Evol. Microbiol.">
        <title>The Global Catalogue of Microorganisms (GCM) 10K type strain sequencing project: providing services to taxonomists for standard genome sequencing and annotation.</title>
        <authorList>
            <consortium name="The Broad Institute Genomics Platform"/>
            <consortium name="The Broad Institute Genome Sequencing Center for Infectious Disease"/>
            <person name="Wu L."/>
            <person name="Ma J."/>
        </authorList>
    </citation>
    <scope>NUCLEOTIDE SEQUENCE [LARGE SCALE GENOMIC DNA]</scope>
    <source>
        <strain evidence="2">CCUG 60529</strain>
    </source>
</reference>
<dbReference type="Pfam" id="PF06037">
    <property type="entry name" value="DUF922"/>
    <property type="match status" value="1"/>
</dbReference>
<accession>A0ABW3BSA5</accession>
<keyword evidence="2" id="KW-1185">Reference proteome</keyword>
<comment type="caution">
    <text evidence="1">The sequence shown here is derived from an EMBL/GenBank/DDBJ whole genome shotgun (WGS) entry which is preliminary data.</text>
</comment>
<name>A0ABW3BSA5_9FLAO</name>
<dbReference type="RefSeq" id="WP_379941232.1">
    <property type="nucleotide sequence ID" value="NZ_JBHTIB010000012.1"/>
</dbReference>
<gene>
    <name evidence="1" type="ORF">ACFQ0I_08485</name>
</gene>
<sequence length="159" mass="18492">MMSWNDSYKLAWTDFKDQPDKNAHAVAITASGITFGYTLKQADKQVISFTTSVVAHFYPEKSWRKTEADAHVLEHEQLHFDITELYARKFRQRISKLKLSNTIGEQLKKIHNTINKELAVFQDVYDTETDFSRNPEHQARWKAEIANQLAALSKYKLVD</sequence>
<evidence type="ECO:0000313" key="1">
    <source>
        <dbReference type="EMBL" id="MFD0835796.1"/>
    </source>
</evidence>
<evidence type="ECO:0000313" key="2">
    <source>
        <dbReference type="Proteomes" id="UP001597011"/>
    </source>
</evidence>
<dbReference type="Proteomes" id="UP001597011">
    <property type="component" value="Unassembled WGS sequence"/>
</dbReference>
<dbReference type="InterPro" id="IPR010321">
    <property type="entry name" value="DUF922"/>
</dbReference>